<dbReference type="EC" id="2.7.11.1" evidence="2"/>
<feature type="compositionally biased region" description="Basic and acidic residues" evidence="10">
    <location>
        <begin position="443"/>
        <end position="452"/>
    </location>
</feature>
<dbReference type="PROSITE" id="PS00108">
    <property type="entry name" value="PROTEIN_KINASE_ST"/>
    <property type="match status" value="1"/>
</dbReference>
<feature type="compositionally biased region" description="Low complexity" evidence="10">
    <location>
        <begin position="236"/>
        <end position="246"/>
    </location>
</feature>
<feature type="compositionally biased region" description="Polar residues" evidence="10">
    <location>
        <begin position="114"/>
        <end position="133"/>
    </location>
</feature>
<keyword evidence="6" id="KW-0418">Kinase</keyword>
<keyword evidence="14" id="KW-1185">Reference proteome</keyword>
<dbReference type="GO" id="GO:0004674">
    <property type="term" value="F:protein serine/threonine kinase activity"/>
    <property type="evidence" value="ECO:0007669"/>
    <property type="project" value="UniProtKB-KW"/>
</dbReference>
<evidence type="ECO:0000313" key="14">
    <source>
        <dbReference type="Proteomes" id="UP001164286"/>
    </source>
</evidence>
<reference evidence="13" key="1">
    <citation type="journal article" date="2022" name="G3 (Bethesda)">
        <title>High quality genome of the basidiomycete yeast Dioszegia hungarica PDD-24b-2 isolated from cloud water.</title>
        <authorList>
            <person name="Jarrige D."/>
            <person name="Haridas S."/>
            <person name="Bleykasten-Grosshans C."/>
            <person name="Joly M."/>
            <person name="Nadalig T."/>
            <person name="Sancelme M."/>
            <person name="Vuilleumier S."/>
            <person name="Grigoriev I.V."/>
            <person name="Amato P."/>
            <person name="Bringel F."/>
        </authorList>
    </citation>
    <scope>NUCLEOTIDE SEQUENCE</scope>
    <source>
        <strain evidence="13">PDD-24b-2</strain>
    </source>
</reference>
<evidence type="ECO:0000256" key="1">
    <source>
        <dbReference type="ARBA" id="ARBA00010006"/>
    </source>
</evidence>
<dbReference type="GO" id="GO:0035556">
    <property type="term" value="P:intracellular signal transduction"/>
    <property type="evidence" value="ECO:0007669"/>
    <property type="project" value="TreeGrafter"/>
</dbReference>
<comment type="similarity">
    <text evidence="1">Belongs to the protein kinase superfamily. AGC Ser/Thr protein kinase family. PDPK1 subfamily.</text>
</comment>
<evidence type="ECO:0000256" key="7">
    <source>
        <dbReference type="ARBA" id="ARBA00022840"/>
    </source>
</evidence>
<dbReference type="InterPro" id="IPR011993">
    <property type="entry name" value="PH-like_dom_sf"/>
</dbReference>
<dbReference type="Gene3D" id="1.10.510.10">
    <property type="entry name" value="Transferase(Phosphotransferase) domain 1"/>
    <property type="match status" value="1"/>
</dbReference>
<dbReference type="Pfam" id="PF00069">
    <property type="entry name" value="Pkinase"/>
    <property type="match status" value="1"/>
</dbReference>
<dbReference type="InterPro" id="IPR050236">
    <property type="entry name" value="Ser_Thr_kinase_AGC"/>
</dbReference>
<feature type="compositionally biased region" description="Low complexity" evidence="10">
    <location>
        <begin position="396"/>
        <end position="426"/>
    </location>
</feature>
<feature type="region of interest" description="Disordered" evidence="10">
    <location>
        <begin position="1"/>
        <end position="259"/>
    </location>
</feature>
<feature type="compositionally biased region" description="Low complexity" evidence="10">
    <location>
        <begin position="33"/>
        <end position="49"/>
    </location>
</feature>
<dbReference type="PROSITE" id="PS50011">
    <property type="entry name" value="PROTEIN_KINASE_DOM"/>
    <property type="match status" value="1"/>
</dbReference>
<feature type="compositionally biased region" description="Basic and acidic residues" evidence="10">
    <location>
        <begin position="939"/>
        <end position="950"/>
    </location>
</feature>
<dbReference type="PANTHER" id="PTHR24356">
    <property type="entry name" value="SERINE/THREONINE-PROTEIN KINASE"/>
    <property type="match status" value="1"/>
</dbReference>
<comment type="catalytic activity">
    <reaction evidence="9">
        <text>L-seryl-[protein] + ATP = O-phospho-L-seryl-[protein] + ADP + H(+)</text>
        <dbReference type="Rhea" id="RHEA:17989"/>
        <dbReference type="Rhea" id="RHEA-COMP:9863"/>
        <dbReference type="Rhea" id="RHEA-COMP:11604"/>
        <dbReference type="ChEBI" id="CHEBI:15378"/>
        <dbReference type="ChEBI" id="CHEBI:29999"/>
        <dbReference type="ChEBI" id="CHEBI:30616"/>
        <dbReference type="ChEBI" id="CHEBI:83421"/>
        <dbReference type="ChEBI" id="CHEBI:456216"/>
        <dbReference type="EC" id="2.7.11.1"/>
    </reaction>
</comment>
<feature type="region of interest" description="Disordered" evidence="10">
    <location>
        <begin position="339"/>
        <end position="537"/>
    </location>
</feature>
<accession>A0AA38LUW4</accession>
<feature type="region of interest" description="Disordered" evidence="10">
    <location>
        <begin position="789"/>
        <end position="817"/>
    </location>
</feature>
<dbReference type="InterPro" id="IPR000719">
    <property type="entry name" value="Prot_kinase_dom"/>
</dbReference>
<keyword evidence="7" id="KW-0067">ATP-binding</keyword>
<dbReference type="PANTHER" id="PTHR24356:SF163">
    <property type="entry name" value="3-PHOSPHOINOSITIDE-DEPENDENT PROTEIN KINASE 1-RELATED"/>
    <property type="match status" value="1"/>
</dbReference>
<feature type="compositionally biased region" description="Low complexity" evidence="10">
    <location>
        <begin position="156"/>
        <end position="173"/>
    </location>
</feature>
<dbReference type="SUPFAM" id="SSF50729">
    <property type="entry name" value="PH domain-like"/>
    <property type="match status" value="1"/>
</dbReference>
<protein>
    <recommendedName>
        <fullName evidence="2">non-specific serine/threonine protein kinase</fullName>
        <ecNumber evidence="2">2.7.11.1</ecNumber>
    </recommendedName>
</protein>
<dbReference type="Gene3D" id="2.30.29.30">
    <property type="entry name" value="Pleckstrin-homology domain (PH domain)/Phosphotyrosine-binding domain (PTB)"/>
    <property type="match status" value="1"/>
</dbReference>
<feature type="compositionally biased region" description="Low complexity" evidence="10">
    <location>
        <begin position="65"/>
        <end position="88"/>
    </location>
</feature>
<proteinExistence type="inferred from homology"/>
<dbReference type="InterPro" id="IPR001849">
    <property type="entry name" value="PH_domain"/>
</dbReference>
<evidence type="ECO:0000256" key="6">
    <source>
        <dbReference type="ARBA" id="ARBA00022777"/>
    </source>
</evidence>
<feature type="region of interest" description="Disordered" evidence="10">
    <location>
        <begin position="893"/>
        <end position="950"/>
    </location>
</feature>
<organism evidence="13 14">
    <name type="scientific">Dioszegia hungarica</name>
    <dbReference type="NCBI Taxonomy" id="4972"/>
    <lineage>
        <taxon>Eukaryota</taxon>
        <taxon>Fungi</taxon>
        <taxon>Dikarya</taxon>
        <taxon>Basidiomycota</taxon>
        <taxon>Agaricomycotina</taxon>
        <taxon>Tremellomycetes</taxon>
        <taxon>Tremellales</taxon>
        <taxon>Bulleribasidiaceae</taxon>
        <taxon>Dioszegia</taxon>
    </lineage>
</organism>
<feature type="compositionally biased region" description="Basic and acidic residues" evidence="10">
    <location>
        <begin position="224"/>
        <end position="233"/>
    </location>
</feature>
<feature type="region of interest" description="Disordered" evidence="10">
    <location>
        <begin position="626"/>
        <end position="648"/>
    </location>
</feature>
<feature type="compositionally biased region" description="Basic and acidic residues" evidence="10">
    <location>
        <begin position="498"/>
        <end position="509"/>
    </location>
</feature>
<name>A0AA38LUW4_9TREE</name>
<comment type="caution">
    <text evidence="13">The sequence shown here is derived from an EMBL/GenBank/DDBJ whole genome shotgun (WGS) entry which is preliminary data.</text>
</comment>
<keyword evidence="4" id="KW-0808">Transferase</keyword>
<feature type="compositionally biased region" description="Low complexity" evidence="10">
    <location>
        <begin position="863"/>
        <end position="877"/>
    </location>
</feature>
<evidence type="ECO:0000256" key="8">
    <source>
        <dbReference type="ARBA" id="ARBA00047899"/>
    </source>
</evidence>
<sequence length="1096" mass="115082">MATTTYSPLPSPLPPYPALSRLRESTPLERNASTSSSRSTTTQSSTTSSLVAVEMRPPPKETRTAASGALGSNDSSSSSSSDLVAPSPGQGAGRGYHTSPPEGIYGGRGFQRNGPRSSAASGGTGLPASQSAPNRRLPAIITDDTDDPPPSARPNSSYVPSGVSVVSGASGISPTTPRAGRFFTRPTGMEEDEDGPFGAGKSAGIPLSPYNKARAMSSGGPAEAWERERERRQSVASARSGTTVGSTTGGGAPRAARETTADYVFGEELGRGSYSTARSSVVHAVRASTSSTLPGSPISPSRPPKQYAVKIINQAHLIQERKTKYAMIERDALVRLGAPRGAPAIGGPSGKGHRRVPSGSSAATPAGQRSRTSTADAPVGSSERRDSTTTMPGDIPSSSSLAPMPSPALSSSASTSSSTLDFSMMGGRAGRRPSRSADPPEVVPERSEDGHDLPMGVTGIIKSRPPSPVKEESPSRDPQSTPPSQIRQTMGYTPGTEGGERGQRAEKADGTSVPRTSKEASRDRSRRSGAGKGAHPGVIRLYSTFNDATSLYFVLDLASKGELLTYLRKYGSLDIESARYYAALLLDTMEFMHERGVVHRDLKPENILLDDDMRLKVTDFGSAKLLDKDGKDPKDQAGDAGPGGRSTKRSFVGSADFVSPEVLRNEPALAASDVWAFGCIVYQLIVGKPPFRGATDYLTFQKILKREMVTPDGFDEEAQALVDLILNLDPAARPTPSEMKSHPFFASINWNTVWQIPAPPMSTGITPPVATLATIDPASDMWAVFEDEMSDNGDSELPSPALESPSAPGPGGTEPRYDRRAAADAVWAVDAPDSRAAGTDQEDLEPPKPAWMEPGQRKLRALSKGSSARTSSSSSGGNRTALTGLLETMGIVGSNGSGGVSGRTSRASGSLKEGTEARVTQGMGAKGSPGQSGPVQRVQMDRRDDSGYRSDNSRWNQLLLTNEAIVHTSPISIRTPTSSLLPAFLSPGSSKRRQLILTDLPRLFTVKEESPGSAIHSAASLSAASQASLSVKNECVFWAGEGGAGGAGGGQSRVMEVLEKGQRGFTVQTPAQTFSYVADTAESRAEWMAALRQVMA</sequence>
<dbReference type="AlphaFoldDB" id="A0AA38LUW4"/>
<keyword evidence="5" id="KW-0547">Nucleotide-binding</keyword>
<feature type="compositionally biased region" description="Low complexity" evidence="10">
    <location>
        <begin position="795"/>
        <end position="806"/>
    </location>
</feature>
<evidence type="ECO:0000256" key="10">
    <source>
        <dbReference type="SAM" id="MobiDB-lite"/>
    </source>
</evidence>
<feature type="compositionally biased region" description="Polar residues" evidence="10">
    <location>
        <begin position="476"/>
        <end position="491"/>
    </location>
</feature>
<evidence type="ECO:0000256" key="9">
    <source>
        <dbReference type="ARBA" id="ARBA00048679"/>
    </source>
</evidence>
<dbReference type="InterPro" id="IPR008271">
    <property type="entry name" value="Ser/Thr_kinase_AS"/>
</dbReference>
<dbReference type="Proteomes" id="UP001164286">
    <property type="component" value="Unassembled WGS sequence"/>
</dbReference>
<feature type="domain" description="Protein kinase" evidence="12">
    <location>
        <begin position="263"/>
        <end position="745"/>
    </location>
</feature>
<comment type="catalytic activity">
    <reaction evidence="8">
        <text>L-threonyl-[protein] + ATP = O-phospho-L-threonyl-[protein] + ADP + H(+)</text>
        <dbReference type="Rhea" id="RHEA:46608"/>
        <dbReference type="Rhea" id="RHEA-COMP:11060"/>
        <dbReference type="Rhea" id="RHEA-COMP:11605"/>
        <dbReference type="ChEBI" id="CHEBI:15378"/>
        <dbReference type="ChEBI" id="CHEBI:30013"/>
        <dbReference type="ChEBI" id="CHEBI:30616"/>
        <dbReference type="ChEBI" id="CHEBI:61977"/>
        <dbReference type="ChEBI" id="CHEBI:456216"/>
        <dbReference type="EC" id="2.7.11.1"/>
    </reaction>
</comment>
<dbReference type="SMART" id="SM00220">
    <property type="entry name" value="S_TKc"/>
    <property type="match status" value="1"/>
</dbReference>
<feature type="compositionally biased region" description="Polar residues" evidence="10">
    <location>
        <begin position="358"/>
        <end position="375"/>
    </location>
</feature>
<evidence type="ECO:0000256" key="4">
    <source>
        <dbReference type="ARBA" id="ARBA00022679"/>
    </source>
</evidence>
<keyword evidence="3" id="KW-0723">Serine/threonine-protein kinase</keyword>
<evidence type="ECO:0000313" key="13">
    <source>
        <dbReference type="EMBL" id="KAI9634471.1"/>
    </source>
</evidence>
<dbReference type="InterPro" id="IPR011009">
    <property type="entry name" value="Kinase-like_dom_sf"/>
</dbReference>
<dbReference type="GeneID" id="77726716"/>
<gene>
    <name evidence="13" type="ORF">MKK02DRAFT_28209</name>
</gene>
<dbReference type="FunFam" id="1.10.510.10:FF:000534">
    <property type="entry name" value="Serine/threonine-protein kinase PKH2"/>
    <property type="match status" value="1"/>
</dbReference>
<dbReference type="PROSITE" id="PS50003">
    <property type="entry name" value="PH_DOMAIN"/>
    <property type="match status" value="1"/>
</dbReference>
<evidence type="ECO:0000256" key="5">
    <source>
        <dbReference type="ARBA" id="ARBA00022741"/>
    </source>
</evidence>
<dbReference type="SUPFAM" id="SSF56112">
    <property type="entry name" value="Protein kinase-like (PK-like)"/>
    <property type="match status" value="1"/>
</dbReference>
<feature type="region of interest" description="Disordered" evidence="10">
    <location>
        <begin position="830"/>
        <end position="881"/>
    </location>
</feature>
<dbReference type="Gene3D" id="3.30.200.20">
    <property type="entry name" value="Phosphorylase Kinase, domain 1"/>
    <property type="match status" value="2"/>
</dbReference>
<feature type="domain" description="PH" evidence="11">
    <location>
        <begin position="978"/>
        <end position="1096"/>
    </location>
</feature>
<dbReference type="EMBL" id="JAKWFO010000007">
    <property type="protein sequence ID" value="KAI9634471.1"/>
    <property type="molecule type" value="Genomic_DNA"/>
</dbReference>
<evidence type="ECO:0000256" key="3">
    <source>
        <dbReference type="ARBA" id="ARBA00022527"/>
    </source>
</evidence>
<evidence type="ECO:0000256" key="2">
    <source>
        <dbReference type="ARBA" id="ARBA00012513"/>
    </source>
</evidence>
<feature type="compositionally biased region" description="Basic and acidic residues" evidence="10">
    <location>
        <begin position="626"/>
        <end position="637"/>
    </location>
</feature>
<dbReference type="GO" id="GO:0005524">
    <property type="term" value="F:ATP binding"/>
    <property type="evidence" value="ECO:0007669"/>
    <property type="project" value="UniProtKB-KW"/>
</dbReference>
<evidence type="ECO:0000259" key="11">
    <source>
        <dbReference type="PROSITE" id="PS50003"/>
    </source>
</evidence>
<evidence type="ECO:0000259" key="12">
    <source>
        <dbReference type="PROSITE" id="PS50011"/>
    </source>
</evidence>
<dbReference type="RefSeq" id="XP_052944248.1">
    <property type="nucleotide sequence ID" value="XM_053087511.1"/>
</dbReference>